<gene>
    <name evidence="1" type="ORF">RchiOBHm_Chr7g0229461</name>
</gene>
<keyword evidence="2" id="KW-1185">Reference proteome</keyword>
<dbReference type="PANTHER" id="PTHR17630:SF96">
    <property type="entry name" value="ENDO-1,3-1,4-BETA-D-GLUCANASE-LIKE PROTEIN"/>
    <property type="match status" value="1"/>
</dbReference>
<dbReference type="STRING" id="74649.A0A2P6PF54"/>
<dbReference type="PANTHER" id="PTHR17630">
    <property type="entry name" value="DIENELACTONE HYDROLASE"/>
    <property type="match status" value="1"/>
</dbReference>
<sequence>MSGPQCCFYSPVINTSCGSDCAEKFGGLNVCVTGSPNPKRAILLISGDNNRPLAVWLKDHGTGFEDAKLLIEALIGKGFSAIGAAGFCWGAKIVTALAKSESIQASVLLYPSFISVMILRVDSYVKIFPKVAHGWVVRYDVDNEGAAKSAEEAHNDMLQGFAKHVE</sequence>
<dbReference type="EMBL" id="PDCK01000045">
    <property type="protein sequence ID" value="PRQ20554.1"/>
    <property type="molecule type" value="Genomic_DNA"/>
</dbReference>
<keyword evidence="1" id="KW-0378">Hydrolase</keyword>
<reference evidence="1 2" key="1">
    <citation type="journal article" date="2018" name="Nat. Genet.">
        <title>The Rosa genome provides new insights in the design of modern roses.</title>
        <authorList>
            <person name="Bendahmane M."/>
        </authorList>
    </citation>
    <scope>NUCLEOTIDE SEQUENCE [LARGE SCALE GENOMIC DNA]</scope>
    <source>
        <strain evidence="2">cv. Old Blush</strain>
    </source>
</reference>
<dbReference type="AlphaFoldDB" id="A0A2P6PF54"/>
<dbReference type="GO" id="GO:0016787">
    <property type="term" value="F:hydrolase activity"/>
    <property type="evidence" value="ECO:0007669"/>
    <property type="project" value="UniProtKB-KW"/>
</dbReference>
<dbReference type="Proteomes" id="UP000238479">
    <property type="component" value="Chromosome 7"/>
</dbReference>
<evidence type="ECO:0000313" key="1">
    <source>
        <dbReference type="EMBL" id="PRQ20554.1"/>
    </source>
</evidence>
<dbReference type="Gene3D" id="3.40.50.1820">
    <property type="entry name" value="alpha/beta hydrolase"/>
    <property type="match status" value="1"/>
</dbReference>
<accession>A0A2P6PF54</accession>
<dbReference type="SUPFAM" id="SSF53474">
    <property type="entry name" value="alpha/beta-Hydrolases"/>
    <property type="match status" value="1"/>
</dbReference>
<name>A0A2P6PF54_ROSCH</name>
<protein>
    <submittedName>
        <fullName evidence="1">Putative alpha/Beta hydrolase</fullName>
    </submittedName>
</protein>
<proteinExistence type="predicted"/>
<comment type="caution">
    <text evidence="1">The sequence shown here is derived from an EMBL/GenBank/DDBJ whole genome shotgun (WGS) entry which is preliminary data.</text>
</comment>
<dbReference type="OMA" id="WYENTFE"/>
<organism evidence="1 2">
    <name type="scientific">Rosa chinensis</name>
    <name type="common">China rose</name>
    <dbReference type="NCBI Taxonomy" id="74649"/>
    <lineage>
        <taxon>Eukaryota</taxon>
        <taxon>Viridiplantae</taxon>
        <taxon>Streptophyta</taxon>
        <taxon>Embryophyta</taxon>
        <taxon>Tracheophyta</taxon>
        <taxon>Spermatophyta</taxon>
        <taxon>Magnoliopsida</taxon>
        <taxon>eudicotyledons</taxon>
        <taxon>Gunneridae</taxon>
        <taxon>Pentapetalae</taxon>
        <taxon>rosids</taxon>
        <taxon>fabids</taxon>
        <taxon>Rosales</taxon>
        <taxon>Rosaceae</taxon>
        <taxon>Rosoideae</taxon>
        <taxon>Rosoideae incertae sedis</taxon>
        <taxon>Rosa</taxon>
    </lineage>
</organism>
<dbReference type="InterPro" id="IPR029058">
    <property type="entry name" value="AB_hydrolase_fold"/>
</dbReference>
<dbReference type="Gramene" id="PRQ20554">
    <property type="protein sequence ID" value="PRQ20554"/>
    <property type="gene ID" value="RchiOBHm_Chr7g0229461"/>
</dbReference>
<evidence type="ECO:0000313" key="2">
    <source>
        <dbReference type="Proteomes" id="UP000238479"/>
    </source>
</evidence>